<proteinExistence type="predicted"/>
<evidence type="ECO:0000256" key="1">
    <source>
        <dbReference type="SAM" id="MobiDB-lite"/>
    </source>
</evidence>
<reference evidence="3" key="1">
    <citation type="submission" date="2013-06" db="EMBL/GenBank/DDBJ databases">
        <authorList>
            <person name="Zhao Q."/>
        </authorList>
    </citation>
    <scope>NUCLEOTIDE SEQUENCE</scope>
    <source>
        <strain evidence="3">cv. W1943</strain>
    </source>
</reference>
<dbReference type="AlphaFoldDB" id="A0A0E0MQK0"/>
<sequence length="143" mass="14660">MRVTSGSYHYSRSAAVELACSKRTMIMVSTEVEPITETTIVATSLPPLLDEESKPEGPIAIGAGGGTGDEDALLQPPGALSSLGHCDVMLAGQRGPLLHGGAPCLCSGAGTGRKSMGTLKPSVREMSKKSCTLVWSTVNSASV</sequence>
<protein>
    <submittedName>
        <fullName evidence="2">Uncharacterized protein</fullName>
    </submittedName>
</protein>
<feature type="region of interest" description="Disordered" evidence="1">
    <location>
        <begin position="48"/>
        <end position="73"/>
    </location>
</feature>
<dbReference type="Gramene" id="ORUFI01G01010.1">
    <property type="protein sequence ID" value="ORUFI01G01010.1"/>
    <property type="gene ID" value="ORUFI01G01010"/>
</dbReference>
<organism evidence="2 3">
    <name type="scientific">Oryza rufipogon</name>
    <name type="common">Brownbeard rice</name>
    <name type="synonym">Asian wild rice</name>
    <dbReference type="NCBI Taxonomy" id="4529"/>
    <lineage>
        <taxon>Eukaryota</taxon>
        <taxon>Viridiplantae</taxon>
        <taxon>Streptophyta</taxon>
        <taxon>Embryophyta</taxon>
        <taxon>Tracheophyta</taxon>
        <taxon>Spermatophyta</taxon>
        <taxon>Magnoliopsida</taxon>
        <taxon>Liliopsida</taxon>
        <taxon>Poales</taxon>
        <taxon>Poaceae</taxon>
        <taxon>BOP clade</taxon>
        <taxon>Oryzoideae</taxon>
        <taxon>Oryzeae</taxon>
        <taxon>Oryzinae</taxon>
        <taxon>Oryza</taxon>
    </lineage>
</organism>
<dbReference type="HOGENOM" id="CLU_1809351_0_0_1"/>
<evidence type="ECO:0000313" key="3">
    <source>
        <dbReference type="Proteomes" id="UP000008022"/>
    </source>
</evidence>
<dbReference type="Proteomes" id="UP000008022">
    <property type="component" value="Unassembled WGS sequence"/>
</dbReference>
<accession>A0A0E0MQK0</accession>
<evidence type="ECO:0000313" key="2">
    <source>
        <dbReference type="EnsemblPlants" id="ORUFI01G01010.1"/>
    </source>
</evidence>
<keyword evidence="3" id="KW-1185">Reference proteome</keyword>
<reference evidence="2" key="2">
    <citation type="submission" date="2015-06" db="UniProtKB">
        <authorList>
            <consortium name="EnsemblPlants"/>
        </authorList>
    </citation>
    <scope>IDENTIFICATION</scope>
</reference>
<name>A0A0E0MQK0_ORYRU</name>
<dbReference type="EnsemblPlants" id="ORUFI01G01010.1">
    <property type="protein sequence ID" value="ORUFI01G01010.1"/>
    <property type="gene ID" value="ORUFI01G01010"/>
</dbReference>